<reference evidence="3 4" key="1">
    <citation type="submission" date="2017-07" db="EMBL/GenBank/DDBJ databases">
        <title>Draft whole genome sequences of clinical Proprionibacteriaceae strains.</title>
        <authorList>
            <person name="Bernier A.-M."/>
            <person name="Bernard K."/>
            <person name="Domingo M.-C."/>
        </authorList>
    </citation>
    <scope>NUCLEOTIDE SEQUENCE [LARGE SCALE GENOMIC DNA]</scope>
    <source>
        <strain evidence="3 4">NML 030167</strain>
    </source>
</reference>
<accession>A0A255G7Q6</accession>
<proteinExistence type="predicted"/>
<dbReference type="Pfam" id="PF05481">
    <property type="entry name" value="Myco_19_kDa"/>
    <property type="match status" value="1"/>
</dbReference>
<name>A0A255G7Q6_9ACTN</name>
<dbReference type="AlphaFoldDB" id="A0A255G7Q6"/>
<organism evidence="3 4">
    <name type="scientific">Enemella evansiae</name>
    <dbReference type="NCBI Taxonomy" id="2016499"/>
    <lineage>
        <taxon>Bacteria</taxon>
        <taxon>Bacillati</taxon>
        <taxon>Actinomycetota</taxon>
        <taxon>Actinomycetes</taxon>
        <taxon>Propionibacteriales</taxon>
        <taxon>Propionibacteriaceae</taxon>
        <taxon>Enemella</taxon>
    </lineage>
</organism>
<keyword evidence="1" id="KW-1003">Cell membrane</keyword>
<sequence length="130" mass="13341">MGFAALALSGCSLIAGGSGQFQVEGQTYKASSIKCEKRPDGLLLTLESGAASAKVAVTDEPQPKAIAVVMGSKSQASMMMRAEENIGRAVVTRSNKTFVVNGNLQRVSQNGQPGGGAEDFTLTVTCNSVG</sequence>
<evidence type="ECO:0000256" key="2">
    <source>
        <dbReference type="ARBA" id="ARBA00023136"/>
    </source>
</evidence>
<dbReference type="InterPro" id="IPR008691">
    <property type="entry name" value="LpqH"/>
</dbReference>
<dbReference type="Proteomes" id="UP000215896">
    <property type="component" value="Unassembled WGS sequence"/>
</dbReference>
<gene>
    <name evidence="3" type="ORF">CGZ94_14145</name>
</gene>
<evidence type="ECO:0008006" key="5">
    <source>
        <dbReference type="Google" id="ProtNLM"/>
    </source>
</evidence>
<evidence type="ECO:0000256" key="1">
    <source>
        <dbReference type="ARBA" id="ARBA00022475"/>
    </source>
</evidence>
<evidence type="ECO:0000313" key="4">
    <source>
        <dbReference type="Proteomes" id="UP000215896"/>
    </source>
</evidence>
<keyword evidence="4" id="KW-1185">Reference proteome</keyword>
<protein>
    <recommendedName>
        <fullName evidence="5">Lipoprotein</fullName>
    </recommendedName>
</protein>
<comment type="caution">
    <text evidence="3">The sequence shown here is derived from an EMBL/GenBank/DDBJ whole genome shotgun (WGS) entry which is preliminary data.</text>
</comment>
<keyword evidence="2" id="KW-0472">Membrane</keyword>
<dbReference type="GO" id="GO:0016020">
    <property type="term" value="C:membrane"/>
    <property type="evidence" value="ECO:0007669"/>
    <property type="project" value="InterPro"/>
</dbReference>
<dbReference type="EMBL" id="NMVO01000015">
    <property type="protein sequence ID" value="OYO11571.1"/>
    <property type="molecule type" value="Genomic_DNA"/>
</dbReference>
<evidence type="ECO:0000313" key="3">
    <source>
        <dbReference type="EMBL" id="OYO11571.1"/>
    </source>
</evidence>